<dbReference type="GO" id="GO:0003899">
    <property type="term" value="F:DNA-directed RNA polymerase activity"/>
    <property type="evidence" value="ECO:0007669"/>
    <property type="project" value="UniProtKB-EC"/>
</dbReference>
<dbReference type="GO" id="GO:0032549">
    <property type="term" value="F:ribonucleoside binding"/>
    <property type="evidence" value="ECO:0007669"/>
    <property type="project" value="InterPro"/>
</dbReference>
<gene>
    <name evidence="8" type="ORF">STAS_34067</name>
</gene>
<keyword evidence="9" id="KW-1185">Reference proteome</keyword>
<evidence type="ECO:0000256" key="4">
    <source>
        <dbReference type="ARBA" id="ARBA00022679"/>
    </source>
</evidence>
<evidence type="ECO:0000313" key="9">
    <source>
        <dbReference type="Proteomes" id="UP000325081"/>
    </source>
</evidence>
<proteinExistence type="inferred from homology"/>
<dbReference type="EC" id="2.7.7.6" evidence="2"/>
<evidence type="ECO:0000256" key="2">
    <source>
        <dbReference type="ARBA" id="ARBA00012418"/>
    </source>
</evidence>
<dbReference type="EMBL" id="BKCP01012625">
    <property type="protein sequence ID" value="GER56336.1"/>
    <property type="molecule type" value="Genomic_DNA"/>
</dbReference>
<evidence type="ECO:0000256" key="1">
    <source>
        <dbReference type="ARBA" id="ARBA00006835"/>
    </source>
</evidence>
<evidence type="ECO:0000256" key="5">
    <source>
        <dbReference type="ARBA" id="ARBA00022695"/>
    </source>
</evidence>
<dbReference type="GO" id="GO:0006351">
    <property type="term" value="P:DNA-templated transcription"/>
    <property type="evidence" value="ECO:0007669"/>
    <property type="project" value="InterPro"/>
</dbReference>
<dbReference type="GO" id="GO:0003677">
    <property type="term" value="F:DNA binding"/>
    <property type="evidence" value="ECO:0007669"/>
    <property type="project" value="InterPro"/>
</dbReference>
<dbReference type="PANTHER" id="PTHR20856">
    <property type="entry name" value="DNA-DIRECTED RNA POLYMERASE I SUBUNIT 2"/>
    <property type="match status" value="1"/>
</dbReference>
<dbReference type="OrthoDB" id="1927092at2759"/>
<evidence type="ECO:0000256" key="6">
    <source>
        <dbReference type="ARBA" id="ARBA00023163"/>
    </source>
</evidence>
<name>A0A5A7RGP2_STRAF</name>
<keyword evidence="6" id="KW-0804">Transcription</keyword>
<organism evidence="8 9">
    <name type="scientific">Striga asiatica</name>
    <name type="common">Asiatic witchweed</name>
    <name type="synonym">Buchnera asiatica</name>
    <dbReference type="NCBI Taxonomy" id="4170"/>
    <lineage>
        <taxon>Eukaryota</taxon>
        <taxon>Viridiplantae</taxon>
        <taxon>Streptophyta</taxon>
        <taxon>Embryophyta</taxon>
        <taxon>Tracheophyta</taxon>
        <taxon>Spermatophyta</taxon>
        <taxon>Magnoliopsida</taxon>
        <taxon>eudicotyledons</taxon>
        <taxon>Gunneridae</taxon>
        <taxon>Pentapetalae</taxon>
        <taxon>asterids</taxon>
        <taxon>lamiids</taxon>
        <taxon>Lamiales</taxon>
        <taxon>Orobanchaceae</taxon>
        <taxon>Buchnereae</taxon>
        <taxon>Striga</taxon>
    </lineage>
</organism>
<keyword evidence="4" id="KW-0808">Transferase</keyword>
<dbReference type="Pfam" id="PF04560">
    <property type="entry name" value="RNA_pol_Rpb2_7"/>
    <property type="match status" value="1"/>
</dbReference>
<evidence type="ECO:0000313" key="8">
    <source>
        <dbReference type="EMBL" id="GER56336.1"/>
    </source>
</evidence>
<dbReference type="InterPro" id="IPR015712">
    <property type="entry name" value="DNA-dir_RNA_pol_su2"/>
</dbReference>
<dbReference type="InterPro" id="IPR007641">
    <property type="entry name" value="RNA_pol_Rpb2_7"/>
</dbReference>
<sequence>MVVVKVNKRQNYLLLMIFFSHCSNGPYARVTQQPLKGRANPEGQRVGEMEVWALEGFGLAHILQEMLTTKSDHIRTRQKVVGTTIFGGTISPRMLPNHFDCSFENYDL</sequence>
<dbReference type="Gene3D" id="3.90.1800.10">
    <property type="entry name" value="RNA polymerase alpha subunit dimerisation domain"/>
    <property type="match status" value="1"/>
</dbReference>
<feature type="domain" description="RNA polymerase Rpb2" evidence="7">
    <location>
        <begin position="43"/>
        <end position="83"/>
    </location>
</feature>
<dbReference type="AlphaFoldDB" id="A0A5A7RGP2"/>
<keyword evidence="5" id="KW-0548">Nucleotidyltransferase</keyword>
<comment type="caution">
    <text evidence="8">The sequence shown here is derived from an EMBL/GenBank/DDBJ whole genome shotgun (WGS) entry which is preliminary data.</text>
</comment>
<dbReference type="SUPFAM" id="SSF64484">
    <property type="entry name" value="beta and beta-prime subunits of DNA dependent RNA-polymerase"/>
    <property type="match status" value="1"/>
</dbReference>
<reference evidence="9" key="1">
    <citation type="journal article" date="2019" name="Curr. Biol.">
        <title>Genome Sequence of Striga asiatica Provides Insight into the Evolution of Plant Parasitism.</title>
        <authorList>
            <person name="Yoshida S."/>
            <person name="Kim S."/>
            <person name="Wafula E.K."/>
            <person name="Tanskanen J."/>
            <person name="Kim Y.M."/>
            <person name="Honaas L."/>
            <person name="Yang Z."/>
            <person name="Spallek T."/>
            <person name="Conn C.E."/>
            <person name="Ichihashi Y."/>
            <person name="Cheong K."/>
            <person name="Cui S."/>
            <person name="Der J.P."/>
            <person name="Gundlach H."/>
            <person name="Jiao Y."/>
            <person name="Hori C."/>
            <person name="Ishida J.K."/>
            <person name="Kasahara H."/>
            <person name="Kiba T."/>
            <person name="Kim M.S."/>
            <person name="Koo N."/>
            <person name="Laohavisit A."/>
            <person name="Lee Y.H."/>
            <person name="Lumba S."/>
            <person name="McCourt P."/>
            <person name="Mortimer J.C."/>
            <person name="Mutuku J.M."/>
            <person name="Nomura T."/>
            <person name="Sasaki-Sekimoto Y."/>
            <person name="Seto Y."/>
            <person name="Wang Y."/>
            <person name="Wakatake T."/>
            <person name="Sakakibara H."/>
            <person name="Demura T."/>
            <person name="Yamaguchi S."/>
            <person name="Yoneyama K."/>
            <person name="Manabe R.I."/>
            <person name="Nelson D.C."/>
            <person name="Schulman A.H."/>
            <person name="Timko M.P."/>
            <person name="dePamphilis C.W."/>
            <person name="Choi D."/>
            <person name="Shirasu K."/>
        </authorList>
    </citation>
    <scope>NUCLEOTIDE SEQUENCE [LARGE SCALE GENOMIC DNA]</scope>
    <source>
        <strain evidence="9">cv. UVA1</strain>
    </source>
</reference>
<comment type="similarity">
    <text evidence="1">Belongs to the RNA polymerase beta chain family.</text>
</comment>
<evidence type="ECO:0000256" key="3">
    <source>
        <dbReference type="ARBA" id="ARBA00022478"/>
    </source>
</evidence>
<evidence type="ECO:0000259" key="7">
    <source>
        <dbReference type="Pfam" id="PF04560"/>
    </source>
</evidence>
<protein>
    <recommendedName>
        <fullName evidence="2">DNA-directed RNA polymerase</fullName>
        <ecNumber evidence="2">2.7.7.6</ecNumber>
    </recommendedName>
</protein>
<dbReference type="GO" id="GO:0000428">
    <property type="term" value="C:DNA-directed RNA polymerase complex"/>
    <property type="evidence" value="ECO:0007669"/>
    <property type="project" value="UniProtKB-KW"/>
</dbReference>
<dbReference type="Proteomes" id="UP000325081">
    <property type="component" value="Unassembled WGS sequence"/>
</dbReference>
<accession>A0A5A7RGP2</accession>
<keyword evidence="3 8" id="KW-0240">DNA-directed RNA polymerase</keyword>